<dbReference type="InterPro" id="IPR005175">
    <property type="entry name" value="PPC_dom"/>
</dbReference>
<protein>
    <submittedName>
        <fullName evidence="2">DUF296 domain-containing protein</fullName>
    </submittedName>
</protein>
<dbReference type="SUPFAM" id="SSF117856">
    <property type="entry name" value="AF0104/ALDC/Ptd012-like"/>
    <property type="match status" value="1"/>
</dbReference>
<proteinExistence type="predicted"/>
<evidence type="ECO:0000313" key="3">
    <source>
        <dbReference type="Proteomes" id="UP000255036"/>
    </source>
</evidence>
<evidence type="ECO:0000259" key="1">
    <source>
        <dbReference type="PROSITE" id="PS51742"/>
    </source>
</evidence>
<dbReference type="Gene3D" id="3.30.1330.80">
    <property type="entry name" value="Hypothetical protein, similar to alpha- acetolactate decarboxylase, domain 2"/>
    <property type="match status" value="1"/>
</dbReference>
<evidence type="ECO:0000313" key="2">
    <source>
        <dbReference type="EMBL" id="RDU24528.1"/>
    </source>
</evidence>
<dbReference type="Proteomes" id="UP000255036">
    <property type="component" value="Unassembled WGS sequence"/>
</dbReference>
<sequence length="152" mass="17045">MLSSEMKLGRVFGVTFEDGEDFMESLTKFFKENNIKQAYIPSFVGGFSEIKLVGTWENLEDPDNPIFGQVELERVEALGCGTLAYDERKGVVTPHVHVTVGTRLDSLKGYTGHLLGGKILLVTEILLFEVLEPTMMRVTEVPPFNVLKYVNE</sequence>
<dbReference type="EMBL" id="QRCT01000012">
    <property type="protein sequence ID" value="RDU24528.1"/>
    <property type="molecule type" value="Genomic_DNA"/>
</dbReference>
<accession>A0A371AY63</accession>
<dbReference type="RefSeq" id="WP_115480761.1">
    <property type="nucleotide sequence ID" value="NZ_QRCT01000012.1"/>
</dbReference>
<organism evidence="2 3">
    <name type="scientific">Anaerosacchariphilus polymeriproducens</name>
    <dbReference type="NCBI Taxonomy" id="1812858"/>
    <lineage>
        <taxon>Bacteria</taxon>
        <taxon>Bacillati</taxon>
        <taxon>Bacillota</taxon>
        <taxon>Clostridia</taxon>
        <taxon>Lachnospirales</taxon>
        <taxon>Lachnospiraceae</taxon>
        <taxon>Anaerosacchariphilus</taxon>
    </lineage>
</organism>
<gene>
    <name evidence="2" type="ORF">DWV06_03440</name>
</gene>
<dbReference type="AlphaFoldDB" id="A0A371AY63"/>
<reference evidence="2 3" key="1">
    <citation type="submission" date="2018-07" db="EMBL/GenBank/DDBJ databases">
        <title>Anaerosacharophilus polymeroproducens gen. nov. sp. nov., an anaerobic bacterium isolated from salt field.</title>
        <authorList>
            <person name="Kim W."/>
            <person name="Yang S.-H."/>
            <person name="Oh J."/>
            <person name="Lee J.-H."/>
            <person name="Kwon K.K."/>
        </authorList>
    </citation>
    <scope>NUCLEOTIDE SEQUENCE [LARGE SCALE GENOMIC DNA]</scope>
    <source>
        <strain evidence="2 3">MCWD5</strain>
    </source>
</reference>
<dbReference type="PROSITE" id="PS51742">
    <property type="entry name" value="PPC"/>
    <property type="match status" value="1"/>
</dbReference>
<dbReference type="Pfam" id="PF03479">
    <property type="entry name" value="PCC"/>
    <property type="match status" value="1"/>
</dbReference>
<dbReference type="OrthoDB" id="9798999at2"/>
<keyword evidence="3" id="KW-1185">Reference proteome</keyword>
<name>A0A371AY63_9FIRM</name>
<feature type="domain" description="PPC" evidence="1">
    <location>
        <begin position="6"/>
        <end position="152"/>
    </location>
</feature>
<comment type="caution">
    <text evidence="2">The sequence shown here is derived from an EMBL/GenBank/DDBJ whole genome shotgun (WGS) entry which is preliminary data.</text>
</comment>